<dbReference type="InterPro" id="IPR011990">
    <property type="entry name" value="TPR-like_helical_dom_sf"/>
</dbReference>
<dbReference type="PANTHER" id="PTHR45831">
    <property type="entry name" value="LD24721P"/>
    <property type="match status" value="1"/>
</dbReference>
<dbReference type="OrthoDB" id="2423701at2759"/>
<dbReference type="SMART" id="SM00028">
    <property type="entry name" value="TPR"/>
    <property type="match status" value="2"/>
</dbReference>
<dbReference type="GO" id="GO:0072380">
    <property type="term" value="C:TRC complex"/>
    <property type="evidence" value="ECO:0007669"/>
    <property type="project" value="TreeGrafter"/>
</dbReference>
<dbReference type="InterPro" id="IPR019734">
    <property type="entry name" value="TPR_rpt"/>
</dbReference>
<protein>
    <submittedName>
        <fullName evidence="4">Uncharacterized protein</fullName>
    </submittedName>
</protein>
<evidence type="ECO:0000256" key="1">
    <source>
        <dbReference type="ARBA" id="ARBA00022737"/>
    </source>
</evidence>
<organism evidence="4 5">
    <name type="scientific">Ganoderma sinense ZZ0214-1</name>
    <dbReference type="NCBI Taxonomy" id="1077348"/>
    <lineage>
        <taxon>Eukaryota</taxon>
        <taxon>Fungi</taxon>
        <taxon>Dikarya</taxon>
        <taxon>Basidiomycota</taxon>
        <taxon>Agaricomycotina</taxon>
        <taxon>Agaricomycetes</taxon>
        <taxon>Polyporales</taxon>
        <taxon>Polyporaceae</taxon>
        <taxon>Ganoderma</taxon>
    </lineage>
</organism>
<dbReference type="PANTHER" id="PTHR45831:SF2">
    <property type="entry name" value="LD24721P"/>
    <property type="match status" value="1"/>
</dbReference>
<dbReference type="GO" id="GO:0016020">
    <property type="term" value="C:membrane"/>
    <property type="evidence" value="ECO:0007669"/>
    <property type="project" value="TreeGrafter"/>
</dbReference>
<reference evidence="4 5" key="1">
    <citation type="journal article" date="2015" name="Sci. Rep.">
        <title>Chromosome-level genome map provides insights into diverse defense mechanisms in the medicinal fungus Ganoderma sinense.</title>
        <authorList>
            <person name="Zhu Y."/>
            <person name="Xu J."/>
            <person name="Sun C."/>
            <person name="Zhou S."/>
            <person name="Xu H."/>
            <person name="Nelson D.R."/>
            <person name="Qian J."/>
            <person name="Song J."/>
            <person name="Luo H."/>
            <person name="Xiang L."/>
            <person name="Li Y."/>
            <person name="Xu Z."/>
            <person name="Ji A."/>
            <person name="Wang L."/>
            <person name="Lu S."/>
            <person name="Hayward A."/>
            <person name="Sun W."/>
            <person name="Li X."/>
            <person name="Schwartz D.C."/>
            <person name="Wang Y."/>
            <person name="Chen S."/>
        </authorList>
    </citation>
    <scope>NUCLEOTIDE SEQUENCE [LARGE SCALE GENOMIC DNA]</scope>
    <source>
        <strain evidence="4 5">ZZ0214-1</strain>
    </source>
</reference>
<accession>A0A2G8S192</accession>
<name>A0A2G8S192_9APHY</name>
<dbReference type="SUPFAM" id="SSF48452">
    <property type="entry name" value="TPR-like"/>
    <property type="match status" value="1"/>
</dbReference>
<dbReference type="GO" id="GO:0006620">
    <property type="term" value="P:post-translational protein targeting to endoplasmic reticulum membrane"/>
    <property type="evidence" value="ECO:0007669"/>
    <property type="project" value="TreeGrafter"/>
</dbReference>
<dbReference type="Gene3D" id="1.25.40.10">
    <property type="entry name" value="Tetratricopeptide repeat domain"/>
    <property type="match status" value="1"/>
</dbReference>
<dbReference type="PROSITE" id="PS50005">
    <property type="entry name" value="TPR"/>
    <property type="match status" value="1"/>
</dbReference>
<dbReference type="Proteomes" id="UP000230002">
    <property type="component" value="Unassembled WGS sequence"/>
</dbReference>
<dbReference type="InterPro" id="IPR047150">
    <property type="entry name" value="SGT"/>
</dbReference>
<feature type="repeat" description="TPR" evidence="3">
    <location>
        <begin position="89"/>
        <end position="122"/>
    </location>
</feature>
<evidence type="ECO:0000256" key="2">
    <source>
        <dbReference type="ARBA" id="ARBA00022803"/>
    </source>
</evidence>
<dbReference type="STRING" id="1077348.A0A2G8S192"/>
<comment type="caution">
    <text evidence="4">The sequence shown here is derived from an EMBL/GenBank/DDBJ whole genome shotgun (WGS) entry which is preliminary data.</text>
</comment>
<gene>
    <name evidence="4" type="ORF">GSI_10658</name>
</gene>
<evidence type="ECO:0000313" key="5">
    <source>
        <dbReference type="Proteomes" id="UP000230002"/>
    </source>
</evidence>
<evidence type="ECO:0000313" key="4">
    <source>
        <dbReference type="EMBL" id="PIL27507.1"/>
    </source>
</evidence>
<dbReference type="GO" id="GO:0060090">
    <property type="term" value="F:molecular adaptor activity"/>
    <property type="evidence" value="ECO:0007669"/>
    <property type="project" value="TreeGrafter"/>
</dbReference>
<evidence type="ECO:0000256" key="3">
    <source>
        <dbReference type="PROSITE-ProRule" id="PRU00339"/>
    </source>
</evidence>
<keyword evidence="2 3" id="KW-0802">TPR repeat</keyword>
<dbReference type="EMBL" id="AYKW01000034">
    <property type="protein sequence ID" value="PIL27507.1"/>
    <property type="molecule type" value="Genomic_DNA"/>
</dbReference>
<proteinExistence type="predicted"/>
<keyword evidence="5" id="KW-1185">Reference proteome</keyword>
<keyword evidence="1" id="KW-0677">Repeat</keyword>
<sequence>MSSSPDSDRLKAQGNQLFSKKDFTGAYQKYTEAIEHDTNNAVLYCNRAACAFGLGRCADDLDSLITAALSFDFENDLWLQATELDPSYAKAWSRLAQATTSMNNLDKAVYAWKRAIAALPLEDSTPTQKKQRDHYTSELSALQAKVAYINAMPIPLKNFTAANEPGNLPWNRASTLIPGLRASRQWNSSEWQSGMEKIKMGRSVPRPSGQPGYLGQLGAIAELVNTLIIDNRAFHISDKNWLDLYNRQLYVEITHAKGWAENGARKIMEEIPSKLKAEGWDAVRPAISITLNGWIMRAFIEERLKDNIETALDFFASALDLLRWGQEQWKDVSFEDKGEVFRPAFIRGVKCLHLESLLTAYNQDSSKFPLKEILVGAEGLLAELELEDAPELPGDTEDIGAFLSTFRYPRGHAHALRGFYYNHATNLRAVREPPSLELMAQVTDGLMQASTEYLKATDYYPVDDEKHACGGPVNYLLAILNKLHDSIPRMNQIWEATMTPKSGVCEDLAADMKQREELLRLAEGMNEEELSRMMAARWLDEDKE</sequence>
<dbReference type="AlphaFoldDB" id="A0A2G8S192"/>